<dbReference type="KEGG" id="nall:PP769_01180"/>
<evidence type="ECO:0000256" key="7">
    <source>
        <dbReference type="ARBA" id="ARBA00023172"/>
    </source>
</evidence>
<dbReference type="GO" id="GO:0030527">
    <property type="term" value="F:structural constituent of chromatin"/>
    <property type="evidence" value="ECO:0007669"/>
    <property type="project" value="InterPro"/>
</dbReference>
<dbReference type="Proteomes" id="UP001302719">
    <property type="component" value="Chromosome"/>
</dbReference>
<dbReference type="Pfam" id="PF00216">
    <property type="entry name" value="Bac_DNA_binding"/>
    <property type="match status" value="1"/>
</dbReference>
<keyword evidence="7" id="KW-0233">DNA recombination</keyword>
<dbReference type="SUPFAM" id="SSF47729">
    <property type="entry name" value="IHF-like DNA-binding proteins"/>
    <property type="match status" value="1"/>
</dbReference>
<evidence type="ECO:0000313" key="10">
    <source>
        <dbReference type="Proteomes" id="UP001302719"/>
    </source>
</evidence>
<reference evidence="9 10" key="1">
    <citation type="submission" date="2023-01" db="EMBL/GenBank/DDBJ databases">
        <title>Cultivation and genomic characterization of new, ubiquitous marine nitrite-oxidizing bacteria from the Nitrospirales.</title>
        <authorList>
            <person name="Mueller A.J."/>
            <person name="Daebeler A."/>
            <person name="Herbold C.W."/>
            <person name="Kirkegaard R.H."/>
            <person name="Daims H."/>
        </authorList>
    </citation>
    <scope>NUCLEOTIDE SEQUENCE [LARGE SCALE GENOMIC DNA]</scope>
    <source>
        <strain evidence="9 10">VA</strain>
    </source>
</reference>
<dbReference type="PRINTS" id="PR01727">
    <property type="entry name" value="DNABINDINGHU"/>
</dbReference>
<dbReference type="GO" id="GO:0003677">
    <property type="term" value="F:DNA binding"/>
    <property type="evidence" value="ECO:0007669"/>
    <property type="project" value="UniProtKB-KW"/>
</dbReference>
<keyword evidence="6" id="KW-0804">Transcription</keyword>
<keyword evidence="10" id="KW-1185">Reference proteome</keyword>
<dbReference type="EMBL" id="CP116967">
    <property type="protein sequence ID" value="WNM58405.1"/>
    <property type="molecule type" value="Genomic_DNA"/>
</dbReference>
<protein>
    <recommendedName>
        <fullName evidence="2">Integration host factor subunit alpha</fullName>
    </recommendedName>
</protein>
<name>A0AA96GDX8_9BACT</name>
<dbReference type="GO" id="GO:0006355">
    <property type="term" value="P:regulation of DNA-templated transcription"/>
    <property type="evidence" value="ECO:0007669"/>
    <property type="project" value="InterPro"/>
</dbReference>
<dbReference type="InterPro" id="IPR005684">
    <property type="entry name" value="IHF_alpha"/>
</dbReference>
<accession>A0AA96GDX8</accession>
<dbReference type="InterPro" id="IPR000119">
    <property type="entry name" value="Hist_DNA-bd"/>
</dbReference>
<dbReference type="Gene3D" id="4.10.520.10">
    <property type="entry name" value="IHF-like DNA-binding proteins"/>
    <property type="match status" value="1"/>
</dbReference>
<keyword evidence="3" id="KW-0810">Translation regulation</keyword>
<dbReference type="GO" id="GO:0006310">
    <property type="term" value="P:DNA recombination"/>
    <property type="evidence" value="ECO:0007669"/>
    <property type="project" value="UniProtKB-KW"/>
</dbReference>
<evidence type="ECO:0000256" key="4">
    <source>
        <dbReference type="ARBA" id="ARBA00023015"/>
    </source>
</evidence>
<proteinExistence type="inferred from homology"/>
<dbReference type="GO" id="GO:0006417">
    <property type="term" value="P:regulation of translation"/>
    <property type="evidence" value="ECO:0007669"/>
    <property type="project" value="UniProtKB-KW"/>
</dbReference>
<evidence type="ECO:0000256" key="1">
    <source>
        <dbReference type="ARBA" id="ARBA00010529"/>
    </source>
</evidence>
<keyword evidence="4" id="KW-0805">Transcription regulation</keyword>
<dbReference type="PANTHER" id="PTHR33175">
    <property type="entry name" value="DNA-BINDING PROTEIN HU"/>
    <property type="match status" value="1"/>
</dbReference>
<dbReference type="PROSITE" id="PS00045">
    <property type="entry name" value="HISTONE_LIKE"/>
    <property type="match status" value="1"/>
</dbReference>
<evidence type="ECO:0000256" key="2">
    <source>
        <dbReference type="ARBA" id="ARBA00018329"/>
    </source>
</evidence>
<organism evidence="9 10">
    <name type="scientific">Candidatus Nitrospira allomarina</name>
    <dbReference type="NCBI Taxonomy" id="3020900"/>
    <lineage>
        <taxon>Bacteria</taxon>
        <taxon>Pseudomonadati</taxon>
        <taxon>Nitrospirota</taxon>
        <taxon>Nitrospiria</taxon>
        <taxon>Nitrospirales</taxon>
        <taxon>Nitrospiraceae</taxon>
        <taxon>Nitrospira</taxon>
    </lineage>
</organism>
<keyword evidence="5" id="KW-0238">DNA-binding</keyword>
<dbReference type="GO" id="GO:0009893">
    <property type="term" value="P:positive regulation of metabolic process"/>
    <property type="evidence" value="ECO:0007669"/>
    <property type="project" value="UniProtKB-ARBA"/>
</dbReference>
<dbReference type="AlphaFoldDB" id="A0AA96GDX8"/>
<dbReference type="PANTHER" id="PTHR33175:SF2">
    <property type="entry name" value="INTEGRATION HOST FACTOR SUBUNIT ALPHA"/>
    <property type="match status" value="1"/>
</dbReference>
<sequence length="91" mass="10319">MRKADIAEIITETAAIQKTDSMEMVEHVLDLIKSMLQQGEVVKIAGFGNFVVRNKGERKGRNPRTGEEIAITPRRVVTFRPSQLFKKYVNS</sequence>
<gene>
    <name evidence="9" type="ORF">PP769_01180</name>
</gene>
<dbReference type="SMART" id="SM00411">
    <property type="entry name" value="BHL"/>
    <property type="match status" value="1"/>
</dbReference>
<dbReference type="InterPro" id="IPR010992">
    <property type="entry name" value="IHF-like_DNA-bd_dom_sf"/>
</dbReference>
<evidence type="ECO:0000313" key="9">
    <source>
        <dbReference type="EMBL" id="WNM58405.1"/>
    </source>
</evidence>
<dbReference type="CDD" id="cd13835">
    <property type="entry name" value="IHF_A"/>
    <property type="match status" value="1"/>
</dbReference>
<dbReference type="GO" id="GO:0005829">
    <property type="term" value="C:cytosol"/>
    <property type="evidence" value="ECO:0007669"/>
    <property type="project" value="TreeGrafter"/>
</dbReference>
<dbReference type="RefSeq" id="WP_312644181.1">
    <property type="nucleotide sequence ID" value="NZ_CP116967.1"/>
</dbReference>
<comment type="similarity">
    <text evidence="1 8">Belongs to the bacterial histone-like protein family.</text>
</comment>
<dbReference type="InterPro" id="IPR020816">
    <property type="entry name" value="Histone-like_DNA-bd_CS"/>
</dbReference>
<evidence type="ECO:0000256" key="8">
    <source>
        <dbReference type="RuleBase" id="RU003939"/>
    </source>
</evidence>
<dbReference type="NCBIfam" id="NF001401">
    <property type="entry name" value="PRK00285.1"/>
    <property type="match status" value="1"/>
</dbReference>
<evidence type="ECO:0000256" key="5">
    <source>
        <dbReference type="ARBA" id="ARBA00023125"/>
    </source>
</evidence>
<evidence type="ECO:0000256" key="3">
    <source>
        <dbReference type="ARBA" id="ARBA00022845"/>
    </source>
</evidence>
<evidence type="ECO:0000256" key="6">
    <source>
        <dbReference type="ARBA" id="ARBA00023163"/>
    </source>
</evidence>